<reference evidence="6 7" key="1">
    <citation type="journal article" date="2019" name="Int. J. Syst. Evol. Microbiol.">
        <title>The Global Catalogue of Microorganisms (GCM) 10K type strain sequencing project: providing services to taxonomists for standard genome sequencing and annotation.</title>
        <authorList>
            <consortium name="The Broad Institute Genomics Platform"/>
            <consortium name="The Broad Institute Genome Sequencing Center for Infectious Disease"/>
            <person name="Wu L."/>
            <person name="Ma J."/>
        </authorList>
    </citation>
    <scope>NUCLEOTIDE SEQUENCE [LARGE SCALE GENOMIC DNA]</scope>
    <source>
        <strain evidence="6 7">JCM 16013</strain>
    </source>
</reference>
<dbReference type="PANTHER" id="PTHR43004">
    <property type="entry name" value="TRK SYSTEM POTASSIUM UPTAKE PROTEIN"/>
    <property type="match status" value="1"/>
</dbReference>
<evidence type="ECO:0000259" key="5">
    <source>
        <dbReference type="Pfam" id="PF01494"/>
    </source>
</evidence>
<dbReference type="Gene3D" id="3.40.30.120">
    <property type="match status" value="1"/>
</dbReference>
<dbReference type="InterPro" id="IPR036188">
    <property type="entry name" value="FAD/NAD-bd_sf"/>
</dbReference>
<evidence type="ECO:0000256" key="4">
    <source>
        <dbReference type="ARBA" id="ARBA00022827"/>
    </source>
</evidence>
<proteinExistence type="inferred from homology"/>
<evidence type="ECO:0000313" key="7">
    <source>
        <dbReference type="Proteomes" id="UP001499854"/>
    </source>
</evidence>
<evidence type="ECO:0000256" key="3">
    <source>
        <dbReference type="ARBA" id="ARBA00022630"/>
    </source>
</evidence>
<evidence type="ECO:0000256" key="2">
    <source>
        <dbReference type="ARBA" id="ARBA00007801"/>
    </source>
</evidence>
<dbReference type="Gene3D" id="3.50.50.60">
    <property type="entry name" value="FAD/NAD(P)-binding domain"/>
    <property type="match status" value="1"/>
</dbReference>
<feature type="domain" description="FAD-binding" evidence="5">
    <location>
        <begin position="3"/>
        <end position="366"/>
    </location>
</feature>
<evidence type="ECO:0000256" key="1">
    <source>
        <dbReference type="ARBA" id="ARBA00001974"/>
    </source>
</evidence>
<comment type="caution">
    <text evidence="6">The sequence shown here is derived from an EMBL/GenBank/DDBJ whole genome shotgun (WGS) entry which is preliminary data.</text>
</comment>
<gene>
    <name evidence="6" type="ORF">GCM10009838_15640</name>
</gene>
<dbReference type="SUPFAM" id="SSF52833">
    <property type="entry name" value="Thioredoxin-like"/>
    <property type="match status" value="1"/>
</dbReference>
<dbReference type="InterPro" id="IPR036249">
    <property type="entry name" value="Thioredoxin-like_sf"/>
</dbReference>
<sequence>MVDVDVVVVGAGPVGLTAAIELARRGVRCRVIDQLAEPMTYAKAVGVQPRTLEVWDAMGIVREALDAAEPMLGQQVYVNGRMVSNVTLTLPADVPYGFAALPQYEVERILTQRLTGLGVPIERDARLVAFEQDAEHVEAVVAHGSGAADEQIRTRYLVGCDGAHSTVRKGLGLTFEGDAFPESYMIGDVELDWTLPRGYAIRSMHQTDGETDDLLVCVPLPGHKRYRISMQVPATPDGADAAAGNEPADGIRHGMQQGRAPELADLQDVLDRLSPEPVTADHLRWSSVFRISHRLVDHYGRGRVFIAGDAAHIHPPTGGQGMNTGIQDAYNLAWKLALAVEGHAAEGLLDSYEAERLPVAEEVVGRTVRHARSGIEADPDDPATIVKREAQLLVGYPDSPIVGPWDTPPSDAGGLSAQPGSRAPDCRELHSAIATYPLRLFDLLRGTGHTLLLYADGAAASAASIFPQLAALAEERTDGQLDAYAIVPDGVEPVGDGVMPPVVRDSAGQFRAAYGATGMEAVLIRPDGYVGTRVPLPEDGAVLDYLNRIFAAA</sequence>
<dbReference type="RefSeq" id="WP_344656256.1">
    <property type="nucleotide sequence ID" value="NZ_BAAAQM010000006.1"/>
</dbReference>
<dbReference type="InterPro" id="IPR050641">
    <property type="entry name" value="RIFMO-like"/>
</dbReference>
<name>A0ABN2QY12_9ACTN</name>
<dbReference type="EMBL" id="BAAAQM010000006">
    <property type="protein sequence ID" value="GAA1960098.1"/>
    <property type="molecule type" value="Genomic_DNA"/>
</dbReference>
<organism evidence="6 7">
    <name type="scientific">Catenulispora subtropica</name>
    <dbReference type="NCBI Taxonomy" id="450798"/>
    <lineage>
        <taxon>Bacteria</taxon>
        <taxon>Bacillati</taxon>
        <taxon>Actinomycetota</taxon>
        <taxon>Actinomycetes</taxon>
        <taxon>Catenulisporales</taxon>
        <taxon>Catenulisporaceae</taxon>
        <taxon>Catenulispora</taxon>
    </lineage>
</organism>
<dbReference type="Proteomes" id="UP001499854">
    <property type="component" value="Unassembled WGS sequence"/>
</dbReference>
<dbReference type="InterPro" id="IPR002938">
    <property type="entry name" value="FAD-bd"/>
</dbReference>
<keyword evidence="3" id="KW-0285">Flavoprotein</keyword>
<dbReference type="Gene3D" id="3.30.70.2450">
    <property type="match status" value="1"/>
</dbReference>
<keyword evidence="7" id="KW-1185">Reference proteome</keyword>
<dbReference type="PANTHER" id="PTHR43004:SF19">
    <property type="entry name" value="BINDING MONOOXYGENASE, PUTATIVE (JCVI)-RELATED"/>
    <property type="match status" value="1"/>
</dbReference>
<dbReference type="SUPFAM" id="SSF51905">
    <property type="entry name" value="FAD/NAD(P)-binding domain"/>
    <property type="match status" value="1"/>
</dbReference>
<dbReference type="Pfam" id="PF01494">
    <property type="entry name" value="FAD_binding_3"/>
    <property type="match status" value="1"/>
</dbReference>
<dbReference type="PRINTS" id="PR00420">
    <property type="entry name" value="RNGMNOXGNASE"/>
</dbReference>
<protein>
    <submittedName>
        <fullName evidence="6">FAD-dependent oxidoreductase</fullName>
    </submittedName>
</protein>
<comment type="cofactor">
    <cofactor evidence="1">
        <name>FAD</name>
        <dbReference type="ChEBI" id="CHEBI:57692"/>
    </cofactor>
</comment>
<accession>A0ABN2QY12</accession>
<comment type="similarity">
    <text evidence="2">Belongs to the PheA/TfdB FAD monooxygenase family.</text>
</comment>
<keyword evidence="4" id="KW-0274">FAD</keyword>
<evidence type="ECO:0000313" key="6">
    <source>
        <dbReference type="EMBL" id="GAA1960098.1"/>
    </source>
</evidence>